<feature type="domain" description="NADPH-dependent FMN reductase-like" evidence="3">
    <location>
        <begin position="8"/>
        <end position="145"/>
    </location>
</feature>
<proteinExistence type="predicted"/>
<sequence length="198" mass="22007">MPGSYLSLALILGSARYGRRCLAIADWAQAQLESATDVVVDRIDPQKLPLSLTDQPLPRQAWQNLERRIDHADAFVVITPEYNHGYPAALKQIIDAVRHPWRAKPVGLISYGGLSGGIRATEQLRQAFAELHAVTLADTVSIVHADRRVDAAHGFRPEPGHVRALATLDLRLRWWAGALADARRRRPYDDMPAGRRTA</sequence>
<dbReference type="GO" id="GO:0016491">
    <property type="term" value="F:oxidoreductase activity"/>
    <property type="evidence" value="ECO:0007669"/>
    <property type="project" value="InterPro"/>
</dbReference>
<dbReference type="PANTHER" id="PTHR30543:SF21">
    <property type="entry name" value="NAD(P)H-DEPENDENT FMN REDUCTASE LOT6"/>
    <property type="match status" value="1"/>
</dbReference>
<dbReference type="Gene3D" id="3.40.50.360">
    <property type="match status" value="1"/>
</dbReference>
<name>A0A084IHJ6_SALHC</name>
<dbReference type="GO" id="GO:0005829">
    <property type="term" value="C:cytosol"/>
    <property type="evidence" value="ECO:0007669"/>
    <property type="project" value="TreeGrafter"/>
</dbReference>
<dbReference type="SUPFAM" id="SSF52218">
    <property type="entry name" value="Flavoproteins"/>
    <property type="match status" value="1"/>
</dbReference>
<protein>
    <submittedName>
        <fullName evidence="4">NADPH-dependent FMN reductase</fullName>
    </submittedName>
</protein>
<dbReference type="InterPro" id="IPR029039">
    <property type="entry name" value="Flavoprotein-like_sf"/>
</dbReference>
<dbReference type="InterPro" id="IPR005025">
    <property type="entry name" value="FMN_Rdtase-like_dom"/>
</dbReference>
<keyword evidence="2" id="KW-0288">FMN</keyword>
<dbReference type="OrthoDB" id="9812295at2"/>
<evidence type="ECO:0000256" key="1">
    <source>
        <dbReference type="ARBA" id="ARBA00001917"/>
    </source>
</evidence>
<dbReference type="GO" id="GO:0010181">
    <property type="term" value="F:FMN binding"/>
    <property type="evidence" value="ECO:0007669"/>
    <property type="project" value="TreeGrafter"/>
</dbReference>
<accession>A0A084IHJ6</accession>
<evidence type="ECO:0000259" key="3">
    <source>
        <dbReference type="Pfam" id="PF03358"/>
    </source>
</evidence>
<comment type="caution">
    <text evidence="4">The sequence shown here is derived from an EMBL/GenBank/DDBJ whole genome shotgun (WGS) entry which is preliminary data.</text>
</comment>
<dbReference type="InterPro" id="IPR050712">
    <property type="entry name" value="NAD(P)H-dep_reductase"/>
</dbReference>
<dbReference type="EMBL" id="APNK01000037">
    <property type="protein sequence ID" value="KEZ76180.1"/>
    <property type="molecule type" value="Genomic_DNA"/>
</dbReference>
<dbReference type="RefSeq" id="WP_037340633.1">
    <property type="nucleotide sequence ID" value="NZ_APNK01000037.1"/>
</dbReference>
<dbReference type="Proteomes" id="UP000028302">
    <property type="component" value="Unassembled WGS sequence"/>
</dbReference>
<comment type="cofactor">
    <cofactor evidence="1">
        <name>FMN</name>
        <dbReference type="ChEBI" id="CHEBI:58210"/>
    </cofactor>
</comment>
<dbReference type="Pfam" id="PF03358">
    <property type="entry name" value="FMN_red"/>
    <property type="match status" value="1"/>
</dbReference>
<dbReference type="AlphaFoldDB" id="A0A084IHJ6"/>
<evidence type="ECO:0000313" key="5">
    <source>
        <dbReference type="Proteomes" id="UP000028302"/>
    </source>
</evidence>
<gene>
    <name evidence="4" type="ORF">C41B8_16304</name>
</gene>
<dbReference type="PANTHER" id="PTHR30543">
    <property type="entry name" value="CHROMATE REDUCTASE"/>
    <property type="match status" value="1"/>
</dbReference>
<reference evidence="4 5" key="1">
    <citation type="submission" date="2013-03" db="EMBL/GenBank/DDBJ databases">
        <title>Salinisphaera hydrothermalis C41B8 Genome Sequencing.</title>
        <authorList>
            <person name="Li C."/>
            <person name="Lai Q."/>
            <person name="Shao Z."/>
        </authorList>
    </citation>
    <scope>NUCLEOTIDE SEQUENCE [LARGE SCALE GENOMIC DNA]</scope>
    <source>
        <strain evidence="4 5">C41B8</strain>
    </source>
</reference>
<evidence type="ECO:0000313" key="4">
    <source>
        <dbReference type="EMBL" id="KEZ76180.1"/>
    </source>
</evidence>
<organism evidence="4 5">
    <name type="scientific">Salinisphaera hydrothermalis (strain C41B8)</name>
    <dbReference type="NCBI Taxonomy" id="1304275"/>
    <lineage>
        <taxon>Bacteria</taxon>
        <taxon>Pseudomonadati</taxon>
        <taxon>Pseudomonadota</taxon>
        <taxon>Gammaproteobacteria</taxon>
        <taxon>Salinisphaerales</taxon>
        <taxon>Salinisphaeraceae</taxon>
        <taxon>Salinisphaera</taxon>
    </lineage>
</organism>
<dbReference type="STRING" id="1304275.C41B8_16304"/>
<evidence type="ECO:0000256" key="2">
    <source>
        <dbReference type="ARBA" id="ARBA00022643"/>
    </source>
</evidence>
<keyword evidence="2" id="KW-0285">Flavoprotein</keyword>
<keyword evidence="5" id="KW-1185">Reference proteome</keyword>
<dbReference type="eggNOG" id="COG0431">
    <property type="taxonomic scope" value="Bacteria"/>
</dbReference>